<dbReference type="EC" id="3.6.1.7" evidence="2 5"/>
<evidence type="ECO:0000256" key="3">
    <source>
        <dbReference type="ARBA" id="ARBA00015991"/>
    </source>
</evidence>
<dbReference type="RefSeq" id="WP_174559273.1">
    <property type="nucleotide sequence ID" value="NZ_CADDTS010000024.1"/>
</dbReference>
<dbReference type="PANTHER" id="PTHR47268:SF4">
    <property type="entry name" value="ACYLPHOSPHATASE"/>
    <property type="match status" value="1"/>
</dbReference>
<feature type="active site" evidence="5">
    <location>
        <position position="19"/>
    </location>
</feature>
<dbReference type="AlphaFoldDB" id="A0A811GAT1"/>
<dbReference type="SUPFAM" id="SSF54975">
    <property type="entry name" value="Acylphosphatase/BLUF domain-like"/>
    <property type="match status" value="1"/>
</dbReference>
<dbReference type="InterPro" id="IPR020456">
    <property type="entry name" value="Acylphosphatase"/>
</dbReference>
<dbReference type="InterPro" id="IPR036046">
    <property type="entry name" value="Acylphosphatase-like_dom_sf"/>
</dbReference>
<evidence type="ECO:0000259" key="7">
    <source>
        <dbReference type="PROSITE" id="PS51160"/>
    </source>
</evidence>
<dbReference type="Proteomes" id="UP000489961">
    <property type="component" value="Unassembled WGS sequence"/>
</dbReference>
<evidence type="ECO:0000256" key="2">
    <source>
        <dbReference type="ARBA" id="ARBA00012150"/>
    </source>
</evidence>
<dbReference type="Pfam" id="PF00708">
    <property type="entry name" value="Acylphosphatase"/>
    <property type="match status" value="1"/>
</dbReference>
<comment type="catalytic activity">
    <reaction evidence="4 5">
        <text>an acyl phosphate + H2O = a carboxylate + phosphate + H(+)</text>
        <dbReference type="Rhea" id="RHEA:14965"/>
        <dbReference type="ChEBI" id="CHEBI:15377"/>
        <dbReference type="ChEBI" id="CHEBI:15378"/>
        <dbReference type="ChEBI" id="CHEBI:29067"/>
        <dbReference type="ChEBI" id="CHEBI:43474"/>
        <dbReference type="ChEBI" id="CHEBI:59918"/>
        <dbReference type="EC" id="3.6.1.7"/>
    </reaction>
</comment>
<protein>
    <recommendedName>
        <fullName evidence="3 5">acylphosphatase</fullName>
        <ecNumber evidence="2 5">3.6.1.7</ecNumber>
    </recommendedName>
</protein>
<dbReference type="PROSITE" id="PS51160">
    <property type="entry name" value="ACYLPHOSPHATASE_3"/>
    <property type="match status" value="1"/>
</dbReference>
<dbReference type="InterPro" id="IPR017968">
    <property type="entry name" value="Acylphosphatase_CS"/>
</dbReference>
<gene>
    <name evidence="8" type="primary">acyP</name>
    <name evidence="8" type="ORF">SFB21_1343</name>
</gene>
<name>A0A811GAT1_9GAMM</name>
<evidence type="ECO:0000256" key="1">
    <source>
        <dbReference type="ARBA" id="ARBA00005614"/>
    </source>
</evidence>
<accession>A0A811GAT1</accession>
<evidence type="ECO:0000256" key="6">
    <source>
        <dbReference type="RuleBase" id="RU004168"/>
    </source>
</evidence>
<dbReference type="PROSITE" id="PS00151">
    <property type="entry name" value="ACYLPHOSPHATASE_2"/>
    <property type="match status" value="1"/>
</dbReference>
<feature type="active site" evidence="5">
    <location>
        <position position="37"/>
    </location>
</feature>
<organism evidence="8 9">
    <name type="scientific">Acinetobacter bouvetii</name>
    <dbReference type="NCBI Taxonomy" id="202951"/>
    <lineage>
        <taxon>Bacteria</taxon>
        <taxon>Pseudomonadati</taxon>
        <taxon>Pseudomonadota</taxon>
        <taxon>Gammaproteobacteria</taxon>
        <taxon>Moraxellales</taxon>
        <taxon>Moraxellaceae</taxon>
        <taxon>Acinetobacter</taxon>
    </lineage>
</organism>
<dbReference type="EMBL" id="CADDTS010000024">
    <property type="protein sequence ID" value="CAB1213658.1"/>
    <property type="molecule type" value="Genomic_DNA"/>
</dbReference>
<proteinExistence type="inferred from homology"/>
<evidence type="ECO:0000313" key="8">
    <source>
        <dbReference type="EMBL" id="CAB1213658.1"/>
    </source>
</evidence>
<comment type="caution">
    <text evidence="8">The sequence shown here is derived from an EMBL/GenBank/DDBJ whole genome shotgun (WGS) entry which is preliminary data.</text>
</comment>
<dbReference type="InterPro" id="IPR001792">
    <property type="entry name" value="Acylphosphatase-like_dom"/>
</dbReference>
<evidence type="ECO:0000313" key="9">
    <source>
        <dbReference type="Proteomes" id="UP000489961"/>
    </source>
</evidence>
<dbReference type="PANTHER" id="PTHR47268">
    <property type="entry name" value="ACYLPHOSPHATASE"/>
    <property type="match status" value="1"/>
</dbReference>
<evidence type="ECO:0000256" key="4">
    <source>
        <dbReference type="ARBA" id="ARBA00047645"/>
    </source>
</evidence>
<reference evidence="8 9" key="1">
    <citation type="submission" date="2020-02" db="EMBL/GenBank/DDBJ databases">
        <authorList>
            <person name="Chaudhuri R."/>
        </authorList>
    </citation>
    <scope>NUCLEOTIDE SEQUENCE [LARGE SCALE GENOMIC DNA]</scope>
    <source>
        <strain evidence="8">SFB21</strain>
    </source>
</reference>
<evidence type="ECO:0000256" key="5">
    <source>
        <dbReference type="PROSITE-ProRule" id="PRU00520"/>
    </source>
</evidence>
<dbReference type="Gene3D" id="3.30.70.100">
    <property type="match status" value="1"/>
</dbReference>
<dbReference type="GO" id="GO:0003998">
    <property type="term" value="F:acylphosphatase activity"/>
    <property type="evidence" value="ECO:0007669"/>
    <property type="project" value="UniProtKB-EC"/>
</dbReference>
<feature type="domain" description="Acylphosphatase-like" evidence="7">
    <location>
        <begin position="4"/>
        <end position="90"/>
    </location>
</feature>
<comment type="similarity">
    <text evidence="1 6">Belongs to the acylphosphatase family.</text>
</comment>
<sequence length="93" mass="10467">MNKAMKLIIQGKVQAVGYRRWFEQQAIALGLKGYVKNLQTGDVEAVIIGPAEAVQNMIQRSHIGPARAAVKQIIQMELDQDLTRDFKIFETLI</sequence>
<keyword evidence="5 8" id="KW-0378">Hydrolase</keyword>